<keyword evidence="2" id="KW-0472">Membrane</keyword>
<feature type="region of interest" description="Disordered" evidence="1">
    <location>
        <begin position="267"/>
        <end position="288"/>
    </location>
</feature>
<dbReference type="EMBL" id="WHZV01000004">
    <property type="protein sequence ID" value="NEG55321.1"/>
    <property type="molecule type" value="Genomic_DNA"/>
</dbReference>
<evidence type="ECO:0000256" key="1">
    <source>
        <dbReference type="SAM" id="MobiDB-lite"/>
    </source>
</evidence>
<comment type="caution">
    <text evidence="3">The sequence shown here is derived from an EMBL/GenBank/DDBJ whole genome shotgun (WGS) entry which is preliminary data.</text>
</comment>
<feature type="region of interest" description="Disordered" evidence="1">
    <location>
        <begin position="1"/>
        <end position="30"/>
    </location>
</feature>
<feature type="transmembrane region" description="Helical" evidence="2">
    <location>
        <begin position="54"/>
        <end position="76"/>
    </location>
</feature>
<dbReference type="AlphaFoldDB" id="A0A6L9SVX0"/>
<evidence type="ECO:0000313" key="4">
    <source>
        <dbReference type="Proteomes" id="UP000483293"/>
    </source>
</evidence>
<keyword evidence="4" id="KW-1185">Reference proteome</keyword>
<reference evidence="3 4" key="1">
    <citation type="submission" date="2019-10" db="EMBL/GenBank/DDBJ databases">
        <title>Bifidobacterium from non-human primates.</title>
        <authorList>
            <person name="Modesto M."/>
        </authorList>
    </citation>
    <scope>NUCLEOTIDE SEQUENCE [LARGE SCALE GENOMIC DNA]</scope>
    <source>
        <strain evidence="3 4">SMA15</strain>
    </source>
</reference>
<sequence>MDDVHGREEAGGMTVKEDGERPQTRADGRPWVRGSRRVADRDRWMHVPGVFAKLLGYPQILLTIMAVGVLAMTIAYDDPRERSRRAAQSAQEDLERALEGLPPAAPTRTWGVRESALAVAVGAVILLLVIGMRKAVAAPTGMLGVRAADLGVGRTDLAYRPDRTGYRYVSHQRIRTILFPPHGRFECQVVVYARDRRTGAREVMWAFVQVRDGSIRIDRIEPHMLGRELAFGGAARIYGHLPGRTLPTSEGAYDAVTGTLFIAPADGHPLRPAAPRDGDGAGRAASEP</sequence>
<gene>
    <name evidence="3" type="ORF">GFD21_05975</name>
</gene>
<keyword evidence="2" id="KW-0812">Transmembrane</keyword>
<organism evidence="3 4">
    <name type="scientific">Bifidobacterium platyrrhinorum</name>
    <dbReference type="NCBI Taxonomy" id="2661628"/>
    <lineage>
        <taxon>Bacteria</taxon>
        <taxon>Bacillati</taxon>
        <taxon>Actinomycetota</taxon>
        <taxon>Actinomycetes</taxon>
        <taxon>Bifidobacteriales</taxon>
        <taxon>Bifidobacteriaceae</taxon>
        <taxon>Bifidobacterium</taxon>
    </lineage>
</organism>
<evidence type="ECO:0000313" key="3">
    <source>
        <dbReference type="EMBL" id="NEG55321.1"/>
    </source>
</evidence>
<protein>
    <submittedName>
        <fullName evidence="3">Uncharacterized protein</fullName>
    </submittedName>
</protein>
<feature type="transmembrane region" description="Helical" evidence="2">
    <location>
        <begin position="115"/>
        <end position="132"/>
    </location>
</feature>
<evidence type="ECO:0000256" key="2">
    <source>
        <dbReference type="SAM" id="Phobius"/>
    </source>
</evidence>
<proteinExistence type="predicted"/>
<keyword evidence="2" id="KW-1133">Transmembrane helix</keyword>
<dbReference type="Proteomes" id="UP000483293">
    <property type="component" value="Unassembled WGS sequence"/>
</dbReference>
<name>A0A6L9SVX0_9BIFI</name>
<accession>A0A6L9SVX0</accession>